<feature type="domain" description="C2H2-type" evidence="13">
    <location>
        <begin position="350"/>
        <end position="377"/>
    </location>
</feature>
<dbReference type="Pfam" id="PF07776">
    <property type="entry name" value="zf-AD"/>
    <property type="match status" value="1"/>
</dbReference>
<dbReference type="PANTHER" id="PTHR24379:SF121">
    <property type="entry name" value="C2H2-TYPE DOMAIN-CONTAINING PROTEIN"/>
    <property type="match status" value="1"/>
</dbReference>
<feature type="domain" description="C2H2-type" evidence="13">
    <location>
        <begin position="462"/>
        <end position="490"/>
    </location>
</feature>
<feature type="binding site" evidence="11">
    <location>
        <position position="51"/>
    </location>
    <ligand>
        <name>Zn(2+)</name>
        <dbReference type="ChEBI" id="CHEBI:29105"/>
    </ligand>
</feature>
<evidence type="ECO:0000256" key="8">
    <source>
        <dbReference type="ARBA" id="ARBA00023163"/>
    </source>
</evidence>
<evidence type="ECO:0000256" key="5">
    <source>
        <dbReference type="ARBA" id="ARBA00022833"/>
    </source>
</evidence>
<feature type="binding site" evidence="11">
    <location>
        <position position="8"/>
    </location>
    <ligand>
        <name>Zn(2+)</name>
        <dbReference type="ChEBI" id="CHEBI:29105"/>
    </ligand>
</feature>
<feature type="domain" description="C2H2-type" evidence="13">
    <location>
        <begin position="547"/>
        <end position="569"/>
    </location>
</feature>
<dbReference type="EMBL" id="HBUE01060839">
    <property type="protein sequence ID" value="CAG6468530.1"/>
    <property type="molecule type" value="Transcribed_RNA"/>
</dbReference>
<keyword evidence="4 10" id="KW-0863">Zinc-finger</keyword>
<feature type="domain" description="ZAD" evidence="14">
    <location>
        <begin position="3"/>
        <end position="78"/>
    </location>
</feature>
<evidence type="ECO:0000256" key="11">
    <source>
        <dbReference type="PROSITE-ProRule" id="PRU01263"/>
    </source>
</evidence>
<evidence type="ECO:0000259" key="13">
    <source>
        <dbReference type="PROSITE" id="PS50157"/>
    </source>
</evidence>
<feature type="domain" description="C2H2-type" evidence="13">
    <location>
        <begin position="322"/>
        <end position="349"/>
    </location>
</feature>
<feature type="domain" description="C2H2-type" evidence="13">
    <location>
        <begin position="519"/>
        <end position="546"/>
    </location>
</feature>
<dbReference type="PANTHER" id="PTHR24379">
    <property type="entry name" value="KRAB AND ZINC FINGER DOMAIN-CONTAINING"/>
    <property type="match status" value="1"/>
</dbReference>
<reference evidence="15" key="1">
    <citation type="submission" date="2021-05" db="EMBL/GenBank/DDBJ databases">
        <authorList>
            <person name="Alioto T."/>
            <person name="Alioto T."/>
            <person name="Gomez Garrido J."/>
        </authorList>
    </citation>
    <scope>NUCLEOTIDE SEQUENCE</scope>
</reference>
<name>A0A8D8B5I5_CULPI</name>
<dbReference type="PROSITE" id="PS51915">
    <property type="entry name" value="ZAD"/>
    <property type="match status" value="1"/>
</dbReference>
<feature type="domain" description="C2H2-type" evidence="13">
    <location>
        <begin position="292"/>
        <end position="319"/>
    </location>
</feature>
<dbReference type="PROSITE" id="PS50157">
    <property type="entry name" value="ZINC_FINGER_C2H2_2"/>
    <property type="match status" value="8"/>
</dbReference>
<keyword evidence="9" id="KW-0539">Nucleus</keyword>
<protein>
    <submittedName>
        <fullName evidence="15">Zinc finger protein 26</fullName>
    </submittedName>
</protein>
<dbReference type="SUPFAM" id="SSF57716">
    <property type="entry name" value="Glucocorticoid receptor-like (DNA-binding domain)"/>
    <property type="match status" value="1"/>
</dbReference>
<dbReference type="PROSITE" id="PS00028">
    <property type="entry name" value="ZINC_FINGER_C2H2_1"/>
    <property type="match status" value="9"/>
</dbReference>
<dbReference type="GO" id="GO:0003677">
    <property type="term" value="F:DNA binding"/>
    <property type="evidence" value="ECO:0007669"/>
    <property type="project" value="UniProtKB-KW"/>
</dbReference>
<dbReference type="GO" id="GO:0008270">
    <property type="term" value="F:zinc ion binding"/>
    <property type="evidence" value="ECO:0007669"/>
    <property type="project" value="UniProtKB-UniRule"/>
</dbReference>
<dbReference type="SMART" id="SM00868">
    <property type="entry name" value="zf-AD"/>
    <property type="match status" value="1"/>
</dbReference>
<dbReference type="Gene3D" id="3.40.1800.20">
    <property type="match status" value="1"/>
</dbReference>
<dbReference type="Pfam" id="PF00096">
    <property type="entry name" value="zf-C2H2"/>
    <property type="match status" value="5"/>
</dbReference>
<evidence type="ECO:0000256" key="2">
    <source>
        <dbReference type="ARBA" id="ARBA00022723"/>
    </source>
</evidence>
<proteinExistence type="predicted"/>
<dbReference type="AlphaFoldDB" id="A0A8D8B5I5"/>
<dbReference type="SUPFAM" id="SSF57667">
    <property type="entry name" value="beta-beta-alpha zinc fingers"/>
    <property type="match status" value="6"/>
</dbReference>
<feature type="domain" description="C2H2-type" evidence="13">
    <location>
        <begin position="491"/>
        <end position="518"/>
    </location>
</feature>
<accession>A0A8D8B5I5</accession>
<dbReference type="FunFam" id="3.30.160.60:FF:000325">
    <property type="entry name" value="ZFP90 zinc finger protein"/>
    <property type="match status" value="1"/>
</dbReference>
<evidence type="ECO:0000256" key="10">
    <source>
        <dbReference type="PROSITE-ProRule" id="PRU00042"/>
    </source>
</evidence>
<dbReference type="InterPro" id="IPR012934">
    <property type="entry name" value="Znf_AD"/>
</dbReference>
<keyword evidence="6" id="KW-0805">Transcription regulation</keyword>
<comment type="subcellular location">
    <subcellularLocation>
        <location evidence="1">Nucleus</location>
    </subcellularLocation>
</comment>
<evidence type="ECO:0000313" key="15">
    <source>
        <dbReference type="EMBL" id="CAG6468530.1"/>
    </source>
</evidence>
<sequence>MAQMCRLCLRPSSGKHALFKTTIGDASLEEVLRETFHLELPKGRSLPKYVCESCLRKVECLQQFHKEVLRCQRLLQEGKRVELEQQQEAPSDGLYEQIEMLDEEHLEEDEQRPLLPVESVQLESFDFEVEEETAAEEQLVDIKIEALVEDDDDEIQIDDELSEGGLEEKEGSAQEVAAGVPVKLARASRKRREKLEVVETIPNKCYVCDEVLENKDSFDVHLVNHSNMLPHQCLQCSTETNPIHLKTLLALNKHYESHGFNYVCKHCPLRFRSYPPMYDHARNAHAEVNTEFSCETCGQKFNEIRKYRKHVLAHKNRELQKYKCETCEKTFQTGTLLRRHQRTHSNEAQFVCPFCGRGFNHESNFAQHKLRHIKQQHLELNGHPCKECGTHFTTALALRKHMVQHFPDDPVYVAASEKVDYFPHHLKDPASYPRRCEEPNCPYIASTYALMWSHYRNHYKSYPCKECDRKFATATILKNHVDVIHRKIRKYQCEYCQKTFAYQHKFKEHLHVHMGYKGRECRYCSKSFTHSSNLLVHERIHTQTKPYSCEICKSRFITTSALKKHQRTHGVVFQQQKQEPVEDGEEEQQQEEREELAEEQLVYLEEEEEIQQDVTVVSEVEEDRKELIATLEGV</sequence>
<keyword evidence="7" id="KW-0238">DNA-binding</keyword>
<evidence type="ECO:0000256" key="1">
    <source>
        <dbReference type="ARBA" id="ARBA00004123"/>
    </source>
</evidence>
<evidence type="ECO:0000256" key="7">
    <source>
        <dbReference type="ARBA" id="ARBA00023125"/>
    </source>
</evidence>
<keyword evidence="5 11" id="KW-0862">Zinc</keyword>
<evidence type="ECO:0000256" key="3">
    <source>
        <dbReference type="ARBA" id="ARBA00022737"/>
    </source>
</evidence>
<dbReference type="SMART" id="SM00355">
    <property type="entry name" value="ZnF_C2H2"/>
    <property type="match status" value="12"/>
</dbReference>
<feature type="domain" description="C2H2-type" evidence="13">
    <location>
        <begin position="383"/>
        <end position="410"/>
    </location>
</feature>
<keyword evidence="2 11" id="KW-0479">Metal-binding</keyword>
<dbReference type="InterPro" id="IPR013087">
    <property type="entry name" value="Znf_C2H2_type"/>
</dbReference>
<dbReference type="FunFam" id="3.30.160.60:FF:000446">
    <property type="entry name" value="Zinc finger protein"/>
    <property type="match status" value="1"/>
</dbReference>
<dbReference type="Gene3D" id="3.30.160.60">
    <property type="entry name" value="Classic Zinc Finger"/>
    <property type="match status" value="6"/>
</dbReference>
<feature type="region of interest" description="Disordered" evidence="12">
    <location>
        <begin position="571"/>
        <end position="597"/>
    </location>
</feature>
<feature type="binding site" evidence="11">
    <location>
        <position position="5"/>
    </location>
    <ligand>
        <name>Zn(2+)</name>
        <dbReference type="ChEBI" id="CHEBI:29105"/>
    </ligand>
</feature>
<evidence type="ECO:0000256" key="6">
    <source>
        <dbReference type="ARBA" id="ARBA00023015"/>
    </source>
</evidence>
<keyword evidence="8" id="KW-0804">Transcription</keyword>
<feature type="compositionally biased region" description="Acidic residues" evidence="12">
    <location>
        <begin position="581"/>
        <end position="597"/>
    </location>
</feature>
<dbReference type="GO" id="GO:0005634">
    <property type="term" value="C:nucleus"/>
    <property type="evidence" value="ECO:0007669"/>
    <property type="project" value="UniProtKB-SubCell"/>
</dbReference>
<keyword evidence="3" id="KW-0677">Repeat</keyword>
<dbReference type="InterPro" id="IPR036236">
    <property type="entry name" value="Znf_C2H2_sf"/>
</dbReference>
<organism evidence="15">
    <name type="scientific">Culex pipiens</name>
    <name type="common">House mosquito</name>
    <dbReference type="NCBI Taxonomy" id="7175"/>
    <lineage>
        <taxon>Eukaryota</taxon>
        <taxon>Metazoa</taxon>
        <taxon>Ecdysozoa</taxon>
        <taxon>Arthropoda</taxon>
        <taxon>Hexapoda</taxon>
        <taxon>Insecta</taxon>
        <taxon>Pterygota</taxon>
        <taxon>Neoptera</taxon>
        <taxon>Endopterygota</taxon>
        <taxon>Diptera</taxon>
        <taxon>Nematocera</taxon>
        <taxon>Culicoidea</taxon>
        <taxon>Culicidae</taxon>
        <taxon>Culicinae</taxon>
        <taxon>Culicini</taxon>
        <taxon>Culex</taxon>
        <taxon>Culex</taxon>
    </lineage>
</organism>
<feature type="binding site" evidence="11">
    <location>
        <position position="54"/>
    </location>
    <ligand>
        <name>Zn(2+)</name>
        <dbReference type="ChEBI" id="CHEBI:29105"/>
    </ligand>
</feature>
<evidence type="ECO:0000259" key="14">
    <source>
        <dbReference type="PROSITE" id="PS51915"/>
    </source>
</evidence>
<evidence type="ECO:0000256" key="9">
    <source>
        <dbReference type="ARBA" id="ARBA00023242"/>
    </source>
</evidence>
<evidence type="ECO:0000256" key="12">
    <source>
        <dbReference type="SAM" id="MobiDB-lite"/>
    </source>
</evidence>
<evidence type="ECO:0000256" key="4">
    <source>
        <dbReference type="ARBA" id="ARBA00022771"/>
    </source>
</evidence>